<dbReference type="OrthoDB" id="2755432at2759"/>
<name>A0A060S656_PYCCI</name>
<proteinExistence type="predicted"/>
<comment type="caution">
    <text evidence="1">The sequence shown here is derived from an EMBL/GenBank/DDBJ whole genome shotgun (WGS) entry which is preliminary data.</text>
</comment>
<dbReference type="EMBL" id="CCBP010000055">
    <property type="protein sequence ID" value="CDO69800.1"/>
    <property type="molecule type" value="Genomic_DNA"/>
</dbReference>
<accession>A0A060S656</accession>
<reference evidence="1" key="1">
    <citation type="submission" date="2014-01" db="EMBL/GenBank/DDBJ databases">
        <title>The genome of the white-rot fungus Pycnoporus cinnabarinus: a basidiomycete model with a versatile arsenal for lignocellulosic biomass breakdown.</title>
        <authorList>
            <person name="Levasseur A."/>
            <person name="Lomascolo A."/>
            <person name="Ruiz-Duenas F.J."/>
            <person name="Uzan E."/>
            <person name="Piumi F."/>
            <person name="Kues U."/>
            <person name="Ram A.F.J."/>
            <person name="Murat C."/>
            <person name="Haon M."/>
            <person name="Benoit I."/>
            <person name="Arfi Y."/>
            <person name="Chevret D."/>
            <person name="Drula E."/>
            <person name="Kwon M.J."/>
            <person name="Gouret P."/>
            <person name="Lesage-Meessen L."/>
            <person name="Lombard V."/>
            <person name="Mariette J."/>
            <person name="Noirot C."/>
            <person name="Park J."/>
            <person name="Patyshakuliyeva A."/>
            <person name="Wieneger R.A.B."/>
            <person name="Wosten H.A.B."/>
            <person name="Martin F."/>
            <person name="Coutinho P.M."/>
            <person name="de Vries R."/>
            <person name="Martinez A.T."/>
            <person name="Klopp C."/>
            <person name="Pontarotti P."/>
            <person name="Henrissat B."/>
            <person name="Record E."/>
        </authorList>
    </citation>
    <scope>NUCLEOTIDE SEQUENCE [LARGE SCALE GENOMIC DNA]</scope>
    <source>
        <strain evidence="1">BRFM137</strain>
    </source>
</reference>
<keyword evidence="2" id="KW-1185">Reference proteome</keyword>
<dbReference type="HOGENOM" id="CLU_1504194_0_0_1"/>
<evidence type="ECO:0000313" key="2">
    <source>
        <dbReference type="Proteomes" id="UP000029665"/>
    </source>
</evidence>
<sequence length="179" mass="20392">MSLFSSEEARISKTLQKRIESWKTRVLSTQFQQYGPLDQFFNHFLSDDDFMVKPQALFHPEFEDVEASHLIKRYGIEDAGPDSRPVNPTEAQILQDTREVIEAGNLSIDSINVLVSKTLTLRKYPDFALCTFGENPRVEGGGQDQVLAIIEIASCVDKARLNDIKSQLMEQLLKYMDMC</sequence>
<protein>
    <submittedName>
        <fullName evidence="1">Uncharacterized protein</fullName>
    </submittedName>
</protein>
<dbReference type="AlphaFoldDB" id="A0A060S656"/>
<dbReference type="Proteomes" id="UP000029665">
    <property type="component" value="Unassembled WGS sequence"/>
</dbReference>
<organism evidence="1 2">
    <name type="scientific">Pycnoporus cinnabarinus</name>
    <name type="common">Cinnabar-red polypore</name>
    <name type="synonym">Trametes cinnabarina</name>
    <dbReference type="NCBI Taxonomy" id="5643"/>
    <lineage>
        <taxon>Eukaryota</taxon>
        <taxon>Fungi</taxon>
        <taxon>Dikarya</taxon>
        <taxon>Basidiomycota</taxon>
        <taxon>Agaricomycotina</taxon>
        <taxon>Agaricomycetes</taxon>
        <taxon>Polyporales</taxon>
        <taxon>Polyporaceae</taxon>
        <taxon>Trametes</taxon>
    </lineage>
</organism>
<gene>
    <name evidence="1" type="ORF">BN946_scf184766.g45</name>
</gene>
<evidence type="ECO:0000313" key="1">
    <source>
        <dbReference type="EMBL" id="CDO69800.1"/>
    </source>
</evidence>